<dbReference type="AlphaFoldDB" id="A0A5N6WZT7"/>
<dbReference type="EMBL" id="ML741806">
    <property type="protein sequence ID" value="KAE8325576.1"/>
    <property type="molecule type" value="Genomic_DNA"/>
</dbReference>
<name>A0A5N6WZT7_9EURO</name>
<keyword evidence="2" id="KW-1185">Reference proteome</keyword>
<gene>
    <name evidence="1" type="ORF">BDV39DRAFT_178363</name>
</gene>
<protein>
    <submittedName>
        <fullName evidence="1">Uncharacterized protein</fullName>
    </submittedName>
</protein>
<accession>A0A5N6WZT7</accession>
<reference evidence="2" key="1">
    <citation type="submission" date="2019-04" db="EMBL/GenBank/DDBJ databases">
        <title>Friends and foes A comparative genomics studyof 23 Aspergillus species from section Flavi.</title>
        <authorList>
            <consortium name="DOE Joint Genome Institute"/>
            <person name="Kjaerbolling I."/>
            <person name="Vesth T."/>
            <person name="Frisvad J.C."/>
            <person name="Nybo J.L."/>
            <person name="Theobald S."/>
            <person name="Kildgaard S."/>
            <person name="Isbrandt T."/>
            <person name="Kuo A."/>
            <person name="Sato A."/>
            <person name="Lyhne E.K."/>
            <person name="Kogle M.E."/>
            <person name="Wiebenga A."/>
            <person name="Kun R.S."/>
            <person name="Lubbers R.J."/>
            <person name="Makela M.R."/>
            <person name="Barry K."/>
            <person name="Chovatia M."/>
            <person name="Clum A."/>
            <person name="Daum C."/>
            <person name="Haridas S."/>
            <person name="He G."/>
            <person name="LaButti K."/>
            <person name="Lipzen A."/>
            <person name="Mondo S."/>
            <person name="Riley R."/>
            <person name="Salamov A."/>
            <person name="Simmons B.A."/>
            <person name="Magnuson J.K."/>
            <person name="Henrissat B."/>
            <person name="Mortensen U.H."/>
            <person name="Larsen T.O."/>
            <person name="Devries R.P."/>
            <person name="Grigoriev I.V."/>
            <person name="Machida M."/>
            <person name="Baker S.E."/>
            <person name="Andersen M.R."/>
        </authorList>
    </citation>
    <scope>NUCLEOTIDE SEQUENCE [LARGE SCALE GENOMIC DNA]</scope>
    <source>
        <strain evidence="2">CBS 130017</strain>
    </source>
</reference>
<evidence type="ECO:0000313" key="1">
    <source>
        <dbReference type="EMBL" id="KAE8325576.1"/>
    </source>
</evidence>
<sequence length="71" mass="7958">MTRIFVAPCLDEKHCLVLLMWTASLLSRSPLIITTTLMMSTRVEKAIKERLPAALSSSSLSHPLQQESEFV</sequence>
<dbReference type="Proteomes" id="UP000325945">
    <property type="component" value="Unassembled WGS sequence"/>
</dbReference>
<organism evidence="1 2">
    <name type="scientific">Aspergillus sergii</name>
    <dbReference type="NCBI Taxonomy" id="1034303"/>
    <lineage>
        <taxon>Eukaryota</taxon>
        <taxon>Fungi</taxon>
        <taxon>Dikarya</taxon>
        <taxon>Ascomycota</taxon>
        <taxon>Pezizomycotina</taxon>
        <taxon>Eurotiomycetes</taxon>
        <taxon>Eurotiomycetidae</taxon>
        <taxon>Eurotiales</taxon>
        <taxon>Aspergillaceae</taxon>
        <taxon>Aspergillus</taxon>
        <taxon>Aspergillus subgen. Circumdati</taxon>
    </lineage>
</organism>
<evidence type="ECO:0000313" key="2">
    <source>
        <dbReference type="Proteomes" id="UP000325945"/>
    </source>
</evidence>
<proteinExistence type="predicted"/>